<dbReference type="PANTHER" id="PTHR36178">
    <property type="entry name" value="SLR0625 PROTEIN"/>
    <property type="match status" value="1"/>
</dbReference>
<keyword evidence="1" id="KW-1133">Transmembrane helix</keyword>
<evidence type="ECO:0000313" key="3">
    <source>
        <dbReference type="Proteomes" id="UP000263232"/>
    </source>
</evidence>
<dbReference type="GO" id="GO:0016020">
    <property type="term" value="C:membrane"/>
    <property type="evidence" value="ECO:0007669"/>
    <property type="project" value="InterPro"/>
</dbReference>
<keyword evidence="1" id="KW-0812">Transmembrane</keyword>
<dbReference type="KEGG" id="abae:CL176_10650"/>
<dbReference type="Pfam" id="PF03616">
    <property type="entry name" value="Glt_symporter"/>
    <property type="match status" value="1"/>
</dbReference>
<reference evidence="2" key="1">
    <citation type="submission" date="2017-09" db="EMBL/GenBank/DDBJ databases">
        <title>Complete genome sequence of Oxytococcus suis strain ZY16052.</title>
        <authorList>
            <person name="Li F."/>
        </authorList>
    </citation>
    <scope>NUCLEOTIDE SEQUENCE [LARGE SCALE GENOMIC DNA]</scope>
    <source>
        <strain evidence="2">ZY16052</strain>
    </source>
</reference>
<sequence length="121" mass="13526">MTIEFDLLATTAIGCVIALIGRYFNRHIRVLREWAIPAPVFSGLLFAILAFLLNSTVGLSFKWDKTLSDFLMNIFFTCMGFSFSLKNLREGRLYIVPTLSQLLPSSLSKALLGLVSPIYST</sequence>
<dbReference type="Proteomes" id="UP000263232">
    <property type="component" value="Chromosome"/>
</dbReference>
<dbReference type="PANTHER" id="PTHR36178:SF1">
    <property type="entry name" value="SODIUM_GLUTAMATE SYMPORTER"/>
    <property type="match status" value="1"/>
</dbReference>
<dbReference type="AlphaFoldDB" id="A0A347WMV7"/>
<dbReference type="GO" id="GO:0015501">
    <property type="term" value="F:glutamate:sodium symporter activity"/>
    <property type="evidence" value="ECO:0007669"/>
    <property type="project" value="InterPro"/>
</dbReference>
<name>A0A347WMV7_9LACT</name>
<evidence type="ECO:0000313" key="2">
    <source>
        <dbReference type="EMBL" id="AXY26414.1"/>
    </source>
</evidence>
<dbReference type="InterPro" id="IPR004445">
    <property type="entry name" value="GltS"/>
</dbReference>
<keyword evidence="3" id="KW-1185">Reference proteome</keyword>
<feature type="transmembrane region" description="Helical" evidence="1">
    <location>
        <begin position="6"/>
        <end position="24"/>
    </location>
</feature>
<feature type="transmembrane region" description="Helical" evidence="1">
    <location>
        <begin position="67"/>
        <end position="85"/>
    </location>
</feature>
<evidence type="ECO:0000256" key="1">
    <source>
        <dbReference type="SAM" id="Phobius"/>
    </source>
</evidence>
<feature type="transmembrane region" description="Helical" evidence="1">
    <location>
        <begin position="36"/>
        <end position="61"/>
    </location>
</feature>
<proteinExistence type="predicted"/>
<dbReference type="GO" id="GO:0015813">
    <property type="term" value="P:L-glutamate transmembrane transport"/>
    <property type="evidence" value="ECO:0007669"/>
    <property type="project" value="InterPro"/>
</dbReference>
<keyword evidence="1" id="KW-0472">Membrane</keyword>
<dbReference type="RefSeq" id="WP_118991273.1">
    <property type="nucleotide sequence ID" value="NZ_CP023434.1"/>
</dbReference>
<organism evidence="2 3">
    <name type="scientific">Suicoccus acidiformans</name>
    <dbReference type="NCBI Taxonomy" id="2036206"/>
    <lineage>
        <taxon>Bacteria</taxon>
        <taxon>Bacillati</taxon>
        <taxon>Bacillota</taxon>
        <taxon>Bacilli</taxon>
        <taxon>Lactobacillales</taxon>
        <taxon>Aerococcaceae</taxon>
        <taxon>Suicoccus</taxon>
    </lineage>
</organism>
<evidence type="ECO:0008006" key="4">
    <source>
        <dbReference type="Google" id="ProtNLM"/>
    </source>
</evidence>
<gene>
    <name evidence="2" type="ORF">CL176_10650</name>
</gene>
<protein>
    <recommendedName>
        <fullName evidence="4">Sodium:glutamate symporter</fullName>
    </recommendedName>
</protein>
<dbReference type="EMBL" id="CP023434">
    <property type="protein sequence ID" value="AXY26414.1"/>
    <property type="molecule type" value="Genomic_DNA"/>
</dbReference>
<accession>A0A347WMV7</accession>
<dbReference type="OrthoDB" id="4921038at2"/>